<comment type="caution">
    <text evidence="2">The sequence shown here is derived from an EMBL/GenBank/DDBJ whole genome shotgun (WGS) entry which is preliminary data.</text>
</comment>
<feature type="signal peptide" evidence="1">
    <location>
        <begin position="1"/>
        <end position="22"/>
    </location>
</feature>
<dbReference type="Proteomes" id="UP000256763">
    <property type="component" value="Unassembled WGS sequence"/>
</dbReference>
<evidence type="ECO:0000256" key="1">
    <source>
        <dbReference type="SAM" id="SignalP"/>
    </source>
</evidence>
<organism evidence="2 3">
    <name type="scientific">Alkalilimnicola ehrlichii</name>
    <dbReference type="NCBI Taxonomy" id="351052"/>
    <lineage>
        <taxon>Bacteria</taxon>
        <taxon>Pseudomonadati</taxon>
        <taxon>Pseudomonadota</taxon>
        <taxon>Gammaproteobacteria</taxon>
        <taxon>Chromatiales</taxon>
        <taxon>Ectothiorhodospiraceae</taxon>
        <taxon>Alkalilimnicola</taxon>
    </lineage>
</organism>
<reference evidence="3" key="1">
    <citation type="submission" date="2017-05" db="EMBL/GenBank/DDBJ databases">
        <authorList>
            <person name="Sharma S."/>
            <person name="Sidhu C."/>
            <person name="Pinnaka A.K."/>
        </authorList>
    </citation>
    <scope>NUCLEOTIDE SEQUENCE [LARGE SCALE GENOMIC DNA]</scope>
    <source>
        <strain evidence="3">AK93</strain>
    </source>
</reference>
<sequence>MRLLFLLAALTMAWMPVGHALAMAFAGSSETEHHTAHGHHGHHTAAEEHCDDAIDHDMLMQCECLLCKLLQISALHPGTVRPAAATVATAHRSQPPCIERHSTSLFERPLTRAPPALLS</sequence>
<dbReference type="RefSeq" id="WP_116304110.1">
    <property type="nucleotide sequence ID" value="NZ_NFZV01000040.1"/>
</dbReference>
<evidence type="ECO:0000313" key="3">
    <source>
        <dbReference type="Proteomes" id="UP000256763"/>
    </source>
</evidence>
<dbReference type="EMBL" id="NFZW01000041">
    <property type="protein sequence ID" value="RFA31730.1"/>
    <property type="molecule type" value="Genomic_DNA"/>
</dbReference>
<accession>A0A3E0WFM3</accession>
<keyword evidence="1" id="KW-0732">Signal</keyword>
<feature type="chain" id="PRO_5017828073" description="DUF2946 domain-containing protein" evidence="1">
    <location>
        <begin position="23"/>
        <end position="119"/>
    </location>
</feature>
<protein>
    <recommendedName>
        <fullName evidence="4">DUF2946 domain-containing protein</fullName>
    </recommendedName>
</protein>
<evidence type="ECO:0000313" key="2">
    <source>
        <dbReference type="EMBL" id="RFA31730.1"/>
    </source>
</evidence>
<dbReference type="InterPro" id="IPR021333">
    <property type="entry name" value="DUF2946"/>
</dbReference>
<dbReference type="Pfam" id="PF11162">
    <property type="entry name" value="DUF2946"/>
    <property type="match status" value="1"/>
</dbReference>
<evidence type="ECO:0008006" key="4">
    <source>
        <dbReference type="Google" id="ProtNLM"/>
    </source>
</evidence>
<dbReference type="AlphaFoldDB" id="A0A3E0WFM3"/>
<keyword evidence="3" id="KW-1185">Reference proteome</keyword>
<name>A0A3E0WFM3_9GAMM</name>
<proteinExistence type="predicted"/>
<gene>
    <name evidence="2" type="ORF">CAL65_21605</name>
</gene>